<gene>
    <name evidence="2" type="ORF">ACFSKK_11755</name>
</gene>
<keyword evidence="2" id="KW-0378">Hydrolase</keyword>
<dbReference type="Pfam" id="PF13472">
    <property type="entry name" value="Lipase_GDSL_2"/>
    <property type="match status" value="1"/>
</dbReference>
<reference evidence="3" key="1">
    <citation type="journal article" date="2019" name="Int. J. Syst. Evol. Microbiol.">
        <title>The Global Catalogue of Microorganisms (GCM) 10K type strain sequencing project: providing services to taxonomists for standard genome sequencing and annotation.</title>
        <authorList>
            <consortium name="The Broad Institute Genomics Platform"/>
            <consortium name="The Broad Institute Genome Sequencing Center for Infectious Disease"/>
            <person name="Wu L."/>
            <person name="Ma J."/>
        </authorList>
    </citation>
    <scope>NUCLEOTIDE SEQUENCE [LARGE SCALE GENOMIC DNA]</scope>
    <source>
        <strain evidence="3">CGMCC 1.15474</strain>
    </source>
</reference>
<evidence type="ECO:0000313" key="2">
    <source>
        <dbReference type="EMBL" id="MFD2214357.1"/>
    </source>
</evidence>
<dbReference type="RefSeq" id="WP_247343855.1">
    <property type="nucleotide sequence ID" value="NZ_CP095550.1"/>
</dbReference>
<dbReference type="InterPro" id="IPR036514">
    <property type="entry name" value="SGNH_hydro_sf"/>
</dbReference>
<dbReference type="InterPro" id="IPR013830">
    <property type="entry name" value="SGNH_hydro"/>
</dbReference>
<organism evidence="2 3">
    <name type="scientific">Metabacillus endolithicus</name>
    <dbReference type="NCBI Taxonomy" id="1535204"/>
    <lineage>
        <taxon>Bacteria</taxon>
        <taxon>Bacillati</taxon>
        <taxon>Bacillota</taxon>
        <taxon>Bacilli</taxon>
        <taxon>Bacillales</taxon>
        <taxon>Bacillaceae</taxon>
        <taxon>Metabacillus</taxon>
    </lineage>
</organism>
<dbReference type="Gene3D" id="3.40.50.1110">
    <property type="entry name" value="SGNH hydrolase"/>
    <property type="match status" value="1"/>
</dbReference>
<dbReference type="EMBL" id="JBHUIK010000002">
    <property type="protein sequence ID" value="MFD2214357.1"/>
    <property type="molecule type" value="Genomic_DNA"/>
</dbReference>
<dbReference type="SUPFAM" id="SSF52266">
    <property type="entry name" value="SGNH hydrolase"/>
    <property type="match status" value="1"/>
</dbReference>
<dbReference type="Proteomes" id="UP001597318">
    <property type="component" value="Unassembled WGS sequence"/>
</dbReference>
<dbReference type="InterPro" id="IPR051532">
    <property type="entry name" value="Ester_Hydrolysis_Enzymes"/>
</dbReference>
<comment type="caution">
    <text evidence="2">The sequence shown here is derived from an EMBL/GenBank/DDBJ whole genome shotgun (WGS) entry which is preliminary data.</text>
</comment>
<dbReference type="CDD" id="cd04506">
    <property type="entry name" value="SGNH_hydrolase_YpmR_like"/>
    <property type="match status" value="1"/>
</dbReference>
<proteinExistence type="predicted"/>
<accession>A0ABW5BW30</accession>
<evidence type="ECO:0000313" key="3">
    <source>
        <dbReference type="Proteomes" id="UP001597318"/>
    </source>
</evidence>
<name>A0ABW5BW30_9BACI</name>
<evidence type="ECO:0000259" key="1">
    <source>
        <dbReference type="Pfam" id="PF13472"/>
    </source>
</evidence>
<dbReference type="PANTHER" id="PTHR30383:SF27">
    <property type="entry name" value="SPORE GERMINATION LIPASE LIPC"/>
    <property type="match status" value="1"/>
</dbReference>
<dbReference type="PANTHER" id="PTHR30383">
    <property type="entry name" value="THIOESTERASE 1/PROTEASE 1/LYSOPHOSPHOLIPASE L1"/>
    <property type="match status" value="1"/>
</dbReference>
<protein>
    <submittedName>
        <fullName evidence="2">SGNH/GDSL hydrolase family protein</fullName>
    </submittedName>
</protein>
<sequence length="264" mass="29799">MLQKLVLFSIIGLCLTGCMNQPAAKLEYKPVSLSEKETPAEEFFPKTMKVVGIGDSLTKGVGDGAELGGYVGRVTEMLEEQDHIKDVLVENYGVKGHKTSNLQKKLTNDKVIESIKEADMVVMTIGGNDIMNVVRQNIFSLDFEPFRAEQKLYEERLRNIIITIRSYNSDAQIVFVGLYNPFKYMLPNITEIDQIIDEWNSVSKQMITEDENGIFVSVADIFSTSEVDNKLLYKDEFHPNESGYTLIAERVYDSISKAEVSLNE</sequence>
<dbReference type="GO" id="GO:0016787">
    <property type="term" value="F:hydrolase activity"/>
    <property type="evidence" value="ECO:0007669"/>
    <property type="project" value="UniProtKB-KW"/>
</dbReference>
<keyword evidence="3" id="KW-1185">Reference proteome</keyword>
<feature type="domain" description="SGNH hydrolase-type esterase" evidence="1">
    <location>
        <begin position="53"/>
        <end position="245"/>
    </location>
</feature>